<accession>E8M0Y3</accession>
<protein>
    <submittedName>
        <fullName evidence="1">Uncharacterized protein</fullName>
    </submittedName>
</protein>
<dbReference type="RefSeq" id="WP_008072499.1">
    <property type="nucleotide sequence ID" value="NZ_AEVT01000002.1"/>
</dbReference>
<reference evidence="1 2" key="1">
    <citation type="journal article" date="2012" name="Int. J. Syst. Evol. Microbiol.">
        <title>Vibrio caribbeanicus sp. nov., isolated from the marine sponge Scleritoderma cyanea.</title>
        <authorList>
            <person name="Hoffmann M."/>
            <person name="Monday S.R."/>
            <person name="Allard M.W."/>
            <person name="Strain E.A."/>
            <person name="Whittaker P."/>
            <person name="Naum M."/>
            <person name="McCarthy P.J."/>
            <person name="Lopez J.V."/>
            <person name="Fischer M."/>
            <person name="Brown E.W."/>
        </authorList>
    </citation>
    <scope>NUCLEOTIDE SEQUENCE [LARGE SCALE GENOMIC DNA]</scope>
    <source>
        <strain evidence="2">DSMZ 21326</strain>
    </source>
</reference>
<evidence type="ECO:0000313" key="2">
    <source>
        <dbReference type="Proteomes" id="UP000006228"/>
    </source>
</evidence>
<dbReference type="EMBL" id="AEVT01000002">
    <property type="protein sequence ID" value="EGA72369.1"/>
    <property type="molecule type" value="Genomic_DNA"/>
</dbReference>
<organism evidence="1 2">
    <name type="scientific">Vibrio sinaloensis DSM 21326</name>
    <dbReference type="NCBI Taxonomy" id="945550"/>
    <lineage>
        <taxon>Bacteria</taxon>
        <taxon>Pseudomonadati</taxon>
        <taxon>Pseudomonadota</taxon>
        <taxon>Gammaproteobacteria</taxon>
        <taxon>Vibrionales</taxon>
        <taxon>Vibrionaceae</taxon>
        <taxon>Vibrio</taxon>
        <taxon>Vibrio oreintalis group</taxon>
    </lineage>
</organism>
<name>E8M0Y3_PHOS4</name>
<comment type="caution">
    <text evidence="1">The sequence shown here is derived from an EMBL/GenBank/DDBJ whole genome shotgun (WGS) entry which is preliminary data.</text>
</comment>
<dbReference type="AlphaFoldDB" id="E8M0Y3"/>
<evidence type="ECO:0000313" key="1">
    <source>
        <dbReference type="EMBL" id="EGA72369.1"/>
    </source>
</evidence>
<gene>
    <name evidence="1" type="ORF">VISI1226_20545</name>
</gene>
<proteinExistence type="predicted"/>
<dbReference type="GeneID" id="95571757"/>
<dbReference type="Proteomes" id="UP000006228">
    <property type="component" value="Unassembled WGS sequence"/>
</dbReference>
<sequence length="58" mass="6323">MNTPLHAINIDFTHSSEAKALLEAIGSRIAPVPNAETYLDQVCCQLQEAIELLESLEA</sequence>